<sequence>MINERGSTLILVLLISLVFVTAGLTIFSLTISGAKRAEIRKEDVVTTQRAIEEMNLVISDFKKSVRAISLDNLSKAEYRIKLQEIEETLQQKYTNDAVLTIRDHTTEVFGADVHNIFARYYTLSLIYINDENPAQPTITKTIERNVLLSPTPSFLQYAIGSQDALNLNGASEIIGNVYGATVSLANVARYVNQLSNNLTSALPFQKGDTLYPAIQGDLFVDKQLDIYEDVTKFDGNSHVSFNKQLLSRQKPETLAPYFYQKSAPPLIRKPYDPFISIDFKKTVADKLHAMNVGLSLKPEDIPDNSHPERARTIAEQLQDHPGVYTVDQSASSFNFAALAADKNVILLKTNRTEPFLIANDVKLARKQWLIVQGDLELYSNKTPITIEGNLLVLGNLTIRGNALDVGDEKDKIVFNSTIYTTGKTTIYSTDITGTEEGKLVAFSQDDLLISRINEFQRTSDAVEPLEAFFYTDTSAELYGVGSLFKIHGGLFAKQELTINAIRQDTFSSLGGIVNQIVQLPLLSRSLQENKPSRFVVEYDKSVILQQLDALPHVSQLQVLVEDYTITPGKKASSP</sequence>
<dbReference type="Proteomes" id="UP001218246">
    <property type="component" value="Unassembled WGS sequence"/>
</dbReference>
<proteinExistence type="predicted"/>
<gene>
    <name evidence="2" type="ORF">P6P90_07325</name>
</gene>
<keyword evidence="3" id="KW-1185">Reference proteome</keyword>
<comment type="caution">
    <text evidence="2">The sequence shown here is derived from an EMBL/GenBank/DDBJ whole genome shotgun (WGS) entry which is preliminary data.</text>
</comment>
<name>A0ABT6H4R5_9BACI</name>
<evidence type="ECO:0000313" key="2">
    <source>
        <dbReference type="EMBL" id="MDG5753783.1"/>
    </source>
</evidence>
<accession>A0ABT6H4R5</accession>
<dbReference type="RefSeq" id="WP_124562830.1">
    <property type="nucleotide sequence ID" value="NZ_JARRRY010000009.1"/>
</dbReference>
<evidence type="ECO:0000256" key="1">
    <source>
        <dbReference type="SAM" id="Phobius"/>
    </source>
</evidence>
<organism evidence="2 3">
    <name type="scientific">Ectobacillus antri</name>
    <dbReference type="NCBI Taxonomy" id="2486280"/>
    <lineage>
        <taxon>Bacteria</taxon>
        <taxon>Bacillati</taxon>
        <taxon>Bacillota</taxon>
        <taxon>Bacilli</taxon>
        <taxon>Bacillales</taxon>
        <taxon>Bacillaceae</taxon>
        <taxon>Ectobacillus</taxon>
    </lineage>
</organism>
<keyword evidence="1" id="KW-0812">Transmembrane</keyword>
<keyword evidence="1" id="KW-1133">Transmembrane helix</keyword>
<reference evidence="2 3" key="1">
    <citation type="submission" date="2023-04" db="EMBL/GenBank/DDBJ databases">
        <title>Ectobacillus antri isolated from activated sludge.</title>
        <authorList>
            <person name="Yan P."/>
            <person name="Liu X."/>
        </authorList>
    </citation>
    <scope>NUCLEOTIDE SEQUENCE [LARGE SCALE GENOMIC DNA]</scope>
    <source>
        <strain evidence="2 3">C18H</strain>
    </source>
</reference>
<dbReference type="EMBL" id="JARULN010000004">
    <property type="protein sequence ID" value="MDG5753783.1"/>
    <property type="molecule type" value="Genomic_DNA"/>
</dbReference>
<feature type="transmembrane region" description="Helical" evidence="1">
    <location>
        <begin position="6"/>
        <end position="31"/>
    </location>
</feature>
<protein>
    <submittedName>
        <fullName evidence="2">Uncharacterized protein</fullName>
    </submittedName>
</protein>
<evidence type="ECO:0000313" key="3">
    <source>
        <dbReference type="Proteomes" id="UP001218246"/>
    </source>
</evidence>
<keyword evidence="1" id="KW-0472">Membrane</keyword>